<dbReference type="EMBL" id="QXDF01000001">
    <property type="protein sequence ID" value="RIA55865.1"/>
    <property type="molecule type" value="Genomic_DNA"/>
</dbReference>
<comment type="caution">
    <text evidence="21">The sequence shown here is derived from an EMBL/GenBank/DDBJ whole genome shotgun (WGS) entry which is preliminary data.</text>
</comment>
<evidence type="ECO:0000256" key="13">
    <source>
        <dbReference type="ARBA" id="ARBA00024688"/>
    </source>
</evidence>
<keyword evidence="5 15" id="KW-0679">Respiratory chain</keyword>
<dbReference type="InterPro" id="IPR001505">
    <property type="entry name" value="Copper_CuA"/>
</dbReference>
<keyword evidence="10 17" id="KW-1133">Transmembrane helix</keyword>
<keyword evidence="9 15" id="KW-0249">Electron transport</keyword>
<accession>A0A397Q7S1</accession>
<evidence type="ECO:0000256" key="9">
    <source>
        <dbReference type="ARBA" id="ARBA00022982"/>
    </source>
</evidence>
<feature type="domain" description="Cytochrome oxidase subunit II copper A binding" evidence="19">
    <location>
        <begin position="132"/>
        <end position="264"/>
    </location>
</feature>
<dbReference type="PANTHER" id="PTHR22888:SF9">
    <property type="entry name" value="CYTOCHROME C OXIDASE SUBUNIT 2"/>
    <property type="match status" value="1"/>
</dbReference>
<keyword evidence="4 15" id="KW-0813">Transport</keyword>
<dbReference type="Gene3D" id="2.60.40.420">
    <property type="entry name" value="Cupredoxins - blue copper proteins"/>
    <property type="match status" value="1"/>
</dbReference>
<evidence type="ECO:0000256" key="5">
    <source>
        <dbReference type="ARBA" id="ARBA00022660"/>
    </source>
</evidence>
<feature type="signal peptide" evidence="18">
    <location>
        <begin position="1"/>
        <end position="34"/>
    </location>
</feature>
<dbReference type="SUPFAM" id="SSF49503">
    <property type="entry name" value="Cupredoxins"/>
    <property type="match status" value="1"/>
</dbReference>
<gene>
    <name evidence="21" type="ORF">BXY53_0951</name>
</gene>
<evidence type="ECO:0000259" key="20">
    <source>
        <dbReference type="PROSITE" id="PS50999"/>
    </source>
</evidence>
<dbReference type="AlphaFoldDB" id="A0A397Q7S1"/>
<evidence type="ECO:0000256" key="6">
    <source>
        <dbReference type="ARBA" id="ARBA00022692"/>
    </source>
</evidence>
<dbReference type="Proteomes" id="UP000266273">
    <property type="component" value="Unassembled WGS sequence"/>
</dbReference>
<dbReference type="Pfam" id="PF02790">
    <property type="entry name" value="COX2_TM"/>
    <property type="match status" value="1"/>
</dbReference>
<protein>
    <recommendedName>
        <fullName evidence="16">Cytochrome c oxidase subunit 2</fullName>
        <ecNumber evidence="16">7.1.1.9</ecNumber>
    </recommendedName>
</protein>
<dbReference type="EC" id="7.1.1.9" evidence="16"/>
<evidence type="ECO:0000313" key="21">
    <source>
        <dbReference type="EMBL" id="RIA55865.1"/>
    </source>
</evidence>
<comment type="function">
    <text evidence="13 16">Subunits I and II form the functional core of the enzyme complex. Electrons originating in cytochrome c are transferred via heme a and Cu(A) to the binuclear center formed by heme a3 and Cu(B).</text>
</comment>
<dbReference type="GO" id="GO:0005507">
    <property type="term" value="F:copper ion binding"/>
    <property type="evidence" value="ECO:0007669"/>
    <property type="project" value="InterPro"/>
</dbReference>
<evidence type="ECO:0000259" key="19">
    <source>
        <dbReference type="PROSITE" id="PS50857"/>
    </source>
</evidence>
<dbReference type="InterPro" id="IPR034210">
    <property type="entry name" value="CcO_II_C"/>
</dbReference>
<evidence type="ECO:0000256" key="8">
    <source>
        <dbReference type="ARBA" id="ARBA00022967"/>
    </source>
</evidence>
<comment type="similarity">
    <text evidence="3 15">Belongs to the cytochrome c oxidase subunit 2 family.</text>
</comment>
<dbReference type="GO" id="GO:0005886">
    <property type="term" value="C:plasma membrane"/>
    <property type="evidence" value="ECO:0007669"/>
    <property type="project" value="UniProtKB-SubCell"/>
</dbReference>
<evidence type="ECO:0000256" key="12">
    <source>
        <dbReference type="ARBA" id="ARBA00023136"/>
    </source>
</evidence>
<dbReference type="PROSITE" id="PS50857">
    <property type="entry name" value="COX2_CUA"/>
    <property type="match status" value="1"/>
</dbReference>
<dbReference type="PANTHER" id="PTHR22888">
    <property type="entry name" value="CYTOCHROME C OXIDASE, SUBUNIT II"/>
    <property type="match status" value="1"/>
</dbReference>
<evidence type="ECO:0000256" key="17">
    <source>
        <dbReference type="SAM" id="Phobius"/>
    </source>
</evidence>
<dbReference type="NCBIfam" id="TIGR02866">
    <property type="entry name" value="CoxB"/>
    <property type="match status" value="1"/>
</dbReference>
<dbReference type="Gene3D" id="1.10.287.90">
    <property type="match status" value="1"/>
</dbReference>
<dbReference type="SUPFAM" id="SSF81464">
    <property type="entry name" value="Cytochrome c oxidase subunit II-like, transmembrane region"/>
    <property type="match status" value="1"/>
</dbReference>
<dbReference type="GO" id="GO:0016491">
    <property type="term" value="F:oxidoreductase activity"/>
    <property type="evidence" value="ECO:0007669"/>
    <property type="project" value="InterPro"/>
</dbReference>
<keyword evidence="22" id="KW-1185">Reference proteome</keyword>
<evidence type="ECO:0000313" key="22">
    <source>
        <dbReference type="Proteomes" id="UP000266273"/>
    </source>
</evidence>
<dbReference type="GO" id="GO:0004129">
    <property type="term" value="F:cytochrome-c oxidase activity"/>
    <property type="evidence" value="ECO:0007669"/>
    <property type="project" value="UniProtKB-EC"/>
</dbReference>
<evidence type="ECO:0000256" key="16">
    <source>
        <dbReference type="RuleBase" id="RU004024"/>
    </source>
</evidence>
<evidence type="ECO:0000256" key="1">
    <source>
        <dbReference type="ARBA" id="ARBA00001971"/>
    </source>
</evidence>
<dbReference type="InterPro" id="IPR008972">
    <property type="entry name" value="Cupredoxin"/>
</dbReference>
<keyword evidence="11 16" id="KW-0186">Copper</keyword>
<name>A0A397Q7S1_9HYPH</name>
<sequence length="299" mass="33232">MRVGAVLKTALRSLPRAGALAALMSILAAPVAMAAQPEPWGLNLQEAASPIMEQMVDFHNLLLVIITAITVFVTALLVWAMIRYNRRANPEPAKFHHNTTLEVLWTVVPILILVVIAIPSFRLLYAQHSYPKPDVTIKATGYQWYWEYEYPEPGFSFGSFMVEDADLQPDQPRLLAVDAEVVVPVDKTVQVLVTAADVMHNWTVPAFGSKIDAIPGRVNRTWFKATETGTFYGQCSELCGTRHAFMPIAVRVVTQEEYDAWLEQAKQEYAQKGHLDETLLATGEPLDVPAKTRLASASE</sequence>
<proteinExistence type="inferred from homology"/>
<evidence type="ECO:0000256" key="14">
    <source>
        <dbReference type="ARBA" id="ARBA00047816"/>
    </source>
</evidence>
<comment type="catalytic activity">
    <reaction evidence="14 16">
        <text>4 Fe(II)-[cytochrome c] + O2 + 8 H(+)(in) = 4 Fe(III)-[cytochrome c] + 2 H2O + 4 H(+)(out)</text>
        <dbReference type="Rhea" id="RHEA:11436"/>
        <dbReference type="Rhea" id="RHEA-COMP:10350"/>
        <dbReference type="Rhea" id="RHEA-COMP:14399"/>
        <dbReference type="ChEBI" id="CHEBI:15377"/>
        <dbReference type="ChEBI" id="CHEBI:15378"/>
        <dbReference type="ChEBI" id="CHEBI:15379"/>
        <dbReference type="ChEBI" id="CHEBI:29033"/>
        <dbReference type="ChEBI" id="CHEBI:29034"/>
        <dbReference type="EC" id="7.1.1.9"/>
    </reaction>
</comment>
<comment type="cofactor">
    <cofactor evidence="16">
        <name>Cu cation</name>
        <dbReference type="ChEBI" id="CHEBI:23378"/>
    </cofactor>
    <text evidence="16">Binds a copper A center.</text>
</comment>
<keyword evidence="6 15" id="KW-0812">Transmembrane</keyword>
<evidence type="ECO:0000256" key="10">
    <source>
        <dbReference type="ARBA" id="ARBA00022989"/>
    </source>
</evidence>
<evidence type="ECO:0000256" key="7">
    <source>
        <dbReference type="ARBA" id="ARBA00022723"/>
    </source>
</evidence>
<keyword evidence="18" id="KW-0732">Signal</keyword>
<evidence type="ECO:0000256" key="4">
    <source>
        <dbReference type="ARBA" id="ARBA00022448"/>
    </source>
</evidence>
<dbReference type="FunFam" id="2.60.40.420:FF:000001">
    <property type="entry name" value="Cytochrome c oxidase subunit 2"/>
    <property type="match status" value="1"/>
</dbReference>
<organism evidence="21 22">
    <name type="scientific">Dichotomicrobium thermohalophilum</name>
    <dbReference type="NCBI Taxonomy" id="933063"/>
    <lineage>
        <taxon>Bacteria</taxon>
        <taxon>Pseudomonadati</taxon>
        <taxon>Pseudomonadota</taxon>
        <taxon>Alphaproteobacteria</taxon>
        <taxon>Hyphomicrobiales</taxon>
        <taxon>Hyphomicrobiaceae</taxon>
        <taxon>Dichotomicrobium</taxon>
    </lineage>
</organism>
<dbReference type="PRINTS" id="PR01166">
    <property type="entry name" value="CYCOXIDASEII"/>
</dbReference>
<dbReference type="OrthoDB" id="9781261at2"/>
<evidence type="ECO:0000256" key="15">
    <source>
        <dbReference type="RuleBase" id="RU000456"/>
    </source>
</evidence>
<evidence type="ECO:0000256" key="2">
    <source>
        <dbReference type="ARBA" id="ARBA00004141"/>
    </source>
</evidence>
<dbReference type="InterPro" id="IPR011759">
    <property type="entry name" value="Cyt_c_oxidase_su2_TM_dom"/>
</dbReference>
<dbReference type="PROSITE" id="PS00078">
    <property type="entry name" value="COX2"/>
    <property type="match status" value="1"/>
</dbReference>
<dbReference type="Pfam" id="PF00116">
    <property type="entry name" value="COX2"/>
    <property type="match status" value="1"/>
</dbReference>
<evidence type="ECO:0000256" key="18">
    <source>
        <dbReference type="SAM" id="SignalP"/>
    </source>
</evidence>
<dbReference type="InterPro" id="IPR045187">
    <property type="entry name" value="CcO_II"/>
</dbReference>
<evidence type="ECO:0000256" key="3">
    <source>
        <dbReference type="ARBA" id="ARBA00007866"/>
    </source>
</evidence>
<keyword evidence="12 17" id="KW-0472">Membrane</keyword>
<feature type="domain" description="Cytochrome oxidase subunit II transmembrane region profile" evidence="20">
    <location>
        <begin position="36"/>
        <end position="131"/>
    </location>
</feature>
<keyword evidence="8" id="KW-1278">Translocase</keyword>
<evidence type="ECO:0000256" key="11">
    <source>
        <dbReference type="ARBA" id="ARBA00023008"/>
    </source>
</evidence>
<comment type="cofactor">
    <cofactor evidence="1">
        <name>heme</name>
        <dbReference type="ChEBI" id="CHEBI:30413"/>
    </cofactor>
</comment>
<dbReference type="PROSITE" id="PS50999">
    <property type="entry name" value="COX2_TM"/>
    <property type="match status" value="1"/>
</dbReference>
<feature type="transmembrane region" description="Helical" evidence="17">
    <location>
        <begin position="58"/>
        <end position="82"/>
    </location>
</feature>
<dbReference type="InterPro" id="IPR036257">
    <property type="entry name" value="Cyt_c_oxidase_su2_TM_sf"/>
</dbReference>
<dbReference type="RefSeq" id="WP_119060715.1">
    <property type="nucleotide sequence ID" value="NZ_QXDF01000001.1"/>
</dbReference>
<feature type="chain" id="PRO_5017254105" description="Cytochrome c oxidase subunit 2" evidence="18">
    <location>
        <begin position="35"/>
        <end position="299"/>
    </location>
</feature>
<dbReference type="InterPro" id="IPR014222">
    <property type="entry name" value="Cyt_c_oxidase_su2"/>
</dbReference>
<dbReference type="CDD" id="cd13912">
    <property type="entry name" value="CcO_II_C"/>
    <property type="match status" value="1"/>
</dbReference>
<reference evidence="21 22" key="1">
    <citation type="submission" date="2018-08" db="EMBL/GenBank/DDBJ databases">
        <title>Genomic Encyclopedia of Archaeal and Bacterial Type Strains, Phase II (KMG-II): from individual species to whole genera.</title>
        <authorList>
            <person name="Goeker M."/>
        </authorList>
    </citation>
    <scope>NUCLEOTIDE SEQUENCE [LARGE SCALE GENOMIC DNA]</scope>
    <source>
        <strain evidence="21 22">DSM 5002</strain>
    </source>
</reference>
<comment type="subcellular location">
    <subcellularLocation>
        <location evidence="15">Cell membrane</location>
        <topology evidence="15">Multi-pass membrane protein</topology>
    </subcellularLocation>
    <subcellularLocation>
        <location evidence="2">Membrane</location>
        <topology evidence="2">Multi-pass membrane protein</topology>
    </subcellularLocation>
</comment>
<dbReference type="GO" id="GO:0042773">
    <property type="term" value="P:ATP synthesis coupled electron transport"/>
    <property type="evidence" value="ECO:0007669"/>
    <property type="project" value="TreeGrafter"/>
</dbReference>
<keyword evidence="7 16" id="KW-0479">Metal-binding</keyword>
<feature type="transmembrane region" description="Helical" evidence="17">
    <location>
        <begin position="103"/>
        <end position="125"/>
    </location>
</feature>
<dbReference type="InterPro" id="IPR002429">
    <property type="entry name" value="CcO_II-like_C"/>
</dbReference>